<accession>A0ACC2HFJ9</accession>
<keyword evidence="2" id="KW-1185">Reference proteome</keyword>
<proteinExistence type="predicted"/>
<reference evidence="1" key="1">
    <citation type="submission" date="2021-05" db="EMBL/GenBank/DDBJ databases">
        <authorList>
            <person name="Pan Q."/>
            <person name="Jouanno E."/>
            <person name="Zahm M."/>
            <person name="Klopp C."/>
            <person name="Cabau C."/>
            <person name="Louis A."/>
            <person name="Berthelot C."/>
            <person name="Parey E."/>
            <person name="Roest Crollius H."/>
            <person name="Montfort J."/>
            <person name="Robinson-Rechavi M."/>
            <person name="Bouchez O."/>
            <person name="Lampietro C."/>
            <person name="Lopez Roques C."/>
            <person name="Donnadieu C."/>
            <person name="Postlethwait J."/>
            <person name="Bobe J."/>
            <person name="Dillon D."/>
            <person name="Chandos A."/>
            <person name="von Hippel F."/>
            <person name="Guiguen Y."/>
        </authorList>
    </citation>
    <scope>NUCLEOTIDE SEQUENCE</scope>
    <source>
        <strain evidence="1">YG-Jan2019</strain>
    </source>
</reference>
<organism evidence="1 2">
    <name type="scientific">Dallia pectoralis</name>
    <name type="common">Alaska blackfish</name>
    <dbReference type="NCBI Taxonomy" id="75939"/>
    <lineage>
        <taxon>Eukaryota</taxon>
        <taxon>Metazoa</taxon>
        <taxon>Chordata</taxon>
        <taxon>Craniata</taxon>
        <taxon>Vertebrata</taxon>
        <taxon>Euteleostomi</taxon>
        <taxon>Actinopterygii</taxon>
        <taxon>Neopterygii</taxon>
        <taxon>Teleostei</taxon>
        <taxon>Protacanthopterygii</taxon>
        <taxon>Esociformes</taxon>
        <taxon>Umbridae</taxon>
        <taxon>Dallia</taxon>
    </lineage>
</organism>
<name>A0ACC2HFJ9_DALPE</name>
<dbReference type="Proteomes" id="UP001157502">
    <property type="component" value="Chromosome 2"/>
</dbReference>
<dbReference type="EMBL" id="CM055729">
    <property type="protein sequence ID" value="KAJ8014671.1"/>
    <property type="molecule type" value="Genomic_DNA"/>
</dbReference>
<protein>
    <submittedName>
        <fullName evidence="1">Uncharacterized protein</fullName>
    </submittedName>
</protein>
<gene>
    <name evidence="1" type="ORF">DPEC_G00018080</name>
</gene>
<evidence type="ECO:0000313" key="2">
    <source>
        <dbReference type="Proteomes" id="UP001157502"/>
    </source>
</evidence>
<evidence type="ECO:0000313" key="1">
    <source>
        <dbReference type="EMBL" id="KAJ8014671.1"/>
    </source>
</evidence>
<comment type="caution">
    <text evidence="1">The sequence shown here is derived from an EMBL/GenBank/DDBJ whole genome shotgun (WGS) entry which is preliminary data.</text>
</comment>
<sequence length="225" mass="25720">MTVCAPSKHKLLCEIMRRKEIVDEEPPLTEVADRWPALFSERQITEFMRLVSADLLQVFFDGLDKYVPKLIGLYRVRDRSVTELHNLLHSLDVETSNQKRRAVALLGLPYYLKEDPSKFIHICQSANSEDVGILIITGQEESEHDPLSKDIVDVAVILEERIVLHKIADVAMAFAMLMGLLYSLNIDYPKGLKYTFELIQKVVMDVGGGYNIKCRQKLPTQKSWS</sequence>